<evidence type="ECO:0000313" key="2">
    <source>
        <dbReference type="EMBL" id="SEQ31146.1"/>
    </source>
</evidence>
<dbReference type="Proteomes" id="UP000198833">
    <property type="component" value="Unassembled WGS sequence"/>
</dbReference>
<feature type="region of interest" description="Disordered" evidence="1">
    <location>
        <begin position="67"/>
        <end position="86"/>
    </location>
</feature>
<reference evidence="2 3" key="1">
    <citation type="submission" date="2016-10" db="EMBL/GenBank/DDBJ databases">
        <authorList>
            <person name="de Groot N.N."/>
        </authorList>
    </citation>
    <scope>NUCLEOTIDE SEQUENCE [LARGE SCALE GENOMIC DNA]</scope>
    <source>
        <strain evidence="2 3">DSM 15695</strain>
    </source>
</reference>
<sequence length="155" mass="17769">MLNKYTVSAQVDSEKFGKGQLVADLSQEELVKYANLTDKDKLAFLKDHGAQLKVDLAEIEDKDVSNYQVEGQPLDKATAGAPTSQSTRKMRMNINGHDTGWIDVTEENEDQYNQMIEQFNDMHKQFNERFNHIFGKGFSNFLDFKPSNFLDKPKK</sequence>
<dbReference type="AlphaFoldDB" id="A0A1H9EZL2"/>
<keyword evidence="3" id="KW-1185">Reference proteome</keyword>
<proteinExistence type="predicted"/>
<gene>
    <name evidence="2" type="ORF">SAMN04488558_10825</name>
</gene>
<organism evidence="2 3">
    <name type="scientific">Ignavigranum ruoffiae</name>
    <dbReference type="NCBI Taxonomy" id="89093"/>
    <lineage>
        <taxon>Bacteria</taxon>
        <taxon>Bacillati</taxon>
        <taxon>Bacillota</taxon>
        <taxon>Bacilli</taxon>
        <taxon>Lactobacillales</taxon>
        <taxon>Aerococcaceae</taxon>
        <taxon>Ignavigranum</taxon>
    </lineage>
</organism>
<evidence type="ECO:0000313" key="3">
    <source>
        <dbReference type="Proteomes" id="UP000198833"/>
    </source>
</evidence>
<dbReference type="EMBL" id="FOEN01000008">
    <property type="protein sequence ID" value="SEQ31146.1"/>
    <property type="molecule type" value="Genomic_DNA"/>
</dbReference>
<evidence type="ECO:0000256" key="1">
    <source>
        <dbReference type="SAM" id="MobiDB-lite"/>
    </source>
</evidence>
<dbReference type="RefSeq" id="WP_092572166.1">
    <property type="nucleotide sequence ID" value="NZ_CALUDV010000025.1"/>
</dbReference>
<name>A0A1H9EZL2_9LACT</name>
<protein>
    <submittedName>
        <fullName evidence="2">Uncharacterized protein</fullName>
    </submittedName>
</protein>
<accession>A0A1H9EZL2</accession>
<dbReference type="OrthoDB" id="2136369at2"/>